<evidence type="ECO:0000313" key="2">
    <source>
        <dbReference type="EMBL" id="ORY46638.1"/>
    </source>
</evidence>
<dbReference type="OrthoDB" id="201504at2759"/>
<keyword evidence="3" id="KW-1185">Reference proteome</keyword>
<dbReference type="Proteomes" id="UP000193920">
    <property type="component" value="Unassembled WGS sequence"/>
</dbReference>
<feature type="transmembrane region" description="Helical" evidence="1">
    <location>
        <begin position="159"/>
        <end position="177"/>
    </location>
</feature>
<organism evidence="2 3">
    <name type="scientific">Neocallimastix californiae</name>
    <dbReference type="NCBI Taxonomy" id="1754190"/>
    <lineage>
        <taxon>Eukaryota</taxon>
        <taxon>Fungi</taxon>
        <taxon>Fungi incertae sedis</taxon>
        <taxon>Chytridiomycota</taxon>
        <taxon>Chytridiomycota incertae sedis</taxon>
        <taxon>Neocallimastigomycetes</taxon>
        <taxon>Neocallimastigales</taxon>
        <taxon>Neocallimastigaceae</taxon>
        <taxon>Neocallimastix</taxon>
    </lineage>
</organism>
<evidence type="ECO:0000256" key="1">
    <source>
        <dbReference type="SAM" id="Phobius"/>
    </source>
</evidence>
<dbReference type="PANTHER" id="PTHR32251">
    <property type="entry name" value="3-OXO-5-ALPHA-STEROID 4-DEHYDROGENASE"/>
    <property type="match status" value="1"/>
</dbReference>
<dbReference type="AlphaFoldDB" id="A0A1Y2CHW8"/>
<accession>A0A1Y2CHW8</accession>
<keyword evidence="1" id="KW-0812">Transmembrane</keyword>
<name>A0A1Y2CHW8_9FUNG</name>
<protein>
    <submittedName>
        <fullName evidence="2">DUF1295-domain-containing protein</fullName>
    </submittedName>
</protein>
<dbReference type="Gene3D" id="1.20.120.1630">
    <property type="match status" value="1"/>
</dbReference>
<keyword evidence="1" id="KW-0472">Membrane</keyword>
<dbReference type="PROSITE" id="PS50244">
    <property type="entry name" value="S5A_REDUCTASE"/>
    <property type="match status" value="1"/>
</dbReference>
<comment type="caution">
    <text evidence="2">The sequence shown here is derived from an EMBL/GenBank/DDBJ whole genome shotgun (WGS) entry which is preliminary data.</text>
</comment>
<dbReference type="Pfam" id="PF06966">
    <property type="entry name" value="DUF1295"/>
    <property type="match status" value="1"/>
</dbReference>
<feature type="transmembrane region" description="Helical" evidence="1">
    <location>
        <begin position="6"/>
        <end position="30"/>
    </location>
</feature>
<dbReference type="InterPro" id="IPR010721">
    <property type="entry name" value="UstE-like"/>
</dbReference>
<keyword evidence="1" id="KW-1133">Transmembrane helix</keyword>
<gene>
    <name evidence="2" type="ORF">LY90DRAFT_703342</name>
</gene>
<feature type="transmembrane region" description="Helical" evidence="1">
    <location>
        <begin position="135"/>
        <end position="153"/>
    </location>
</feature>
<dbReference type="GO" id="GO:0016020">
    <property type="term" value="C:membrane"/>
    <property type="evidence" value="ECO:0007669"/>
    <property type="project" value="TreeGrafter"/>
</dbReference>
<sequence length="219" mass="24934">MFNKNLTFATVILLVVLIMYGLRLGIYLFIREHKSNSFRNKINNERKNSSDMSFSGKCSTWIGCASIYACEVSPLFFRLSNGTPDNMMAYLGMIIAILGFLFESIGDQQKFNAKKKNPTSFVSSGLYKYVRCPNYLGEILVWTGVFLSGITSYKNIWQWTISLFGYLCILSVMLSAVRSLEGRQNKAYGNDKKYQEYIKKTPIIIPFVPIYTFGAKAKV</sequence>
<feature type="transmembrane region" description="Helical" evidence="1">
    <location>
        <begin position="89"/>
        <end position="106"/>
    </location>
</feature>
<reference evidence="2 3" key="1">
    <citation type="submission" date="2016-08" db="EMBL/GenBank/DDBJ databases">
        <title>A Parts List for Fungal Cellulosomes Revealed by Comparative Genomics.</title>
        <authorList>
            <consortium name="DOE Joint Genome Institute"/>
            <person name="Haitjema C.H."/>
            <person name="Gilmore S.P."/>
            <person name="Henske J.K."/>
            <person name="Solomon K.V."/>
            <person name="De Groot R."/>
            <person name="Kuo A."/>
            <person name="Mondo S.J."/>
            <person name="Salamov A.A."/>
            <person name="Labutti K."/>
            <person name="Zhao Z."/>
            <person name="Chiniquy J."/>
            <person name="Barry K."/>
            <person name="Brewer H.M."/>
            <person name="Purvine S.O."/>
            <person name="Wright A.T."/>
            <person name="Boxma B."/>
            <person name="Van Alen T."/>
            <person name="Hackstein J.H."/>
            <person name="Baker S.E."/>
            <person name="Grigoriev I.V."/>
            <person name="O'Malley M.A."/>
        </authorList>
    </citation>
    <scope>NUCLEOTIDE SEQUENCE [LARGE SCALE GENOMIC DNA]</scope>
    <source>
        <strain evidence="2 3">G1</strain>
    </source>
</reference>
<proteinExistence type="predicted"/>
<evidence type="ECO:0000313" key="3">
    <source>
        <dbReference type="Proteomes" id="UP000193920"/>
    </source>
</evidence>
<dbReference type="EMBL" id="MCOG01000107">
    <property type="protein sequence ID" value="ORY46638.1"/>
    <property type="molecule type" value="Genomic_DNA"/>
</dbReference>
<dbReference type="PANTHER" id="PTHR32251:SF15">
    <property type="entry name" value="3-OXO-5-ALPHA-STEROID 4-DEHYDROGENASE (DUF1295)"/>
    <property type="match status" value="1"/>
</dbReference>